<dbReference type="Pfam" id="PF06201">
    <property type="entry name" value="PITH"/>
    <property type="match status" value="1"/>
</dbReference>
<evidence type="ECO:0000313" key="5">
    <source>
        <dbReference type="Proteomes" id="UP000009046"/>
    </source>
</evidence>
<proteinExistence type="inferred from homology"/>
<dbReference type="VEuPathDB" id="VectorBase:PHUM136510"/>
<dbReference type="InterPro" id="IPR037047">
    <property type="entry name" value="PITH_dom_sf"/>
</dbReference>
<dbReference type="PANTHER" id="PTHR12175">
    <property type="entry name" value="AD039 HT014 THIOREDOXIN FAMILY TRP26"/>
    <property type="match status" value="1"/>
</dbReference>
<evidence type="ECO:0000313" key="3">
    <source>
        <dbReference type="EMBL" id="EEB11831.1"/>
    </source>
</evidence>
<reference evidence="3" key="1">
    <citation type="submission" date="2007-04" db="EMBL/GenBank/DDBJ databases">
        <title>Annotation of Pediculus humanus corporis strain USDA.</title>
        <authorList>
            <person name="Kirkness E."/>
            <person name="Hannick L."/>
            <person name="Hass B."/>
            <person name="Bruggner R."/>
            <person name="Lawson D."/>
            <person name="Bidwell S."/>
            <person name="Joardar V."/>
            <person name="Caler E."/>
            <person name="Walenz B."/>
            <person name="Inman J."/>
            <person name="Schobel S."/>
            <person name="Galinsky K."/>
            <person name="Amedeo P."/>
            <person name="Strausberg R."/>
        </authorList>
    </citation>
    <scope>NUCLEOTIDE SEQUENCE</scope>
    <source>
        <strain evidence="3">USDA</strain>
    </source>
</reference>
<dbReference type="OrthoDB" id="2635at2759"/>
<dbReference type="eggNOG" id="KOG1730">
    <property type="taxonomic scope" value="Eukaryota"/>
</dbReference>
<feature type="domain" description="PITH" evidence="2">
    <location>
        <begin position="18"/>
        <end position="190"/>
    </location>
</feature>
<name>E0VEM5_PEDHC</name>
<dbReference type="RefSeq" id="XP_002424569.1">
    <property type="nucleotide sequence ID" value="XM_002424524.1"/>
</dbReference>
<dbReference type="PROSITE" id="PS51532">
    <property type="entry name" value="PITH"/>
    <property type="match status" value="1"/>
</dbReference>
<dbReference type="PANTHER" id="PTHR12175:SF1">
    <property type="entry name" value="PITH DOMAIN-CONTAINING PROTEIN 1"/>
    <property type="match status" value="1"/>
</dbReference>
<accession>E0VEM5</accession>
<evidence type="ECO:0000259" key="2">
    <source>
        <dbReference type="PROSITE" id="PS51532"/>
    </source>
</evidence>
<dbReference type="HOGENOM" id="CLU_072377_2_0_1"/>
<dbReference type="GO" id="GO:0005634">
    <property type="term" value="C:nucleus"/>
    <property type="evidence" value="ECO:0007669"/>
    <property type="project" value="TreeGrafter"/>
</dbReference>
<dbReference type="InterPro" id="IPR045099">
    <property type="entry name" value="PITH1-like"/>
</dbReference>
<dbReference type="OMA" id="RLVFKPW"/>
<reference evidence="4" key="3">
    <citation type="submission" date="2021-02" db="UniProtKB">
        <authorList>
            <consortium name="EnsemblMetazoa"/>
        </authorList>
    </citation>
    <scope>IDENTIFICATION</scope>
    <source>
        <strain evidence="4">USDA</strain>
    </source>
</reference>
<dbReference type="Gene3D" id="2.60.120.470">
    <property type="entry name" value="PITH domain"/>
    <property type="match status" value="1"/>
</dbReference>
<dbReference type="SUPFAM" id="SSF49785">
    <property type="entry name" value="Galactose-binding domain-like"/>
    <property type="match status" value="1"/>
</dbReference>
<dbReference type="EMBL" id="DS235093">
    <property type="protein sequence ID" value="EEB11831.1"/>
    <property type="molecule type" value="Genomic_DNA"/>
</dbReference>
<dbReference type="InParanoid" id="E0VEM5"/>
<evidence type="ECO:0000313" key="4">
    <source>
        <dbReference type="EnsemblMetazoa" id="PHUM136510-PA"/>
    </source>
</evidence>
<dbReference type="FunCoup" id="E0VEM5">
    <property type="interactions" value="1986"/>
</dbReference>
<dbReference type="EnsemblMetazoa" id="PHUM136510-RA">
    <property type="protein sequence ID" value="PHUM136510-PA"/>
    <property type="gene ID" value="PHUM136510"/>
</dbReference>
<sequence length="209" mass="23857">MSNHCHNHSGCEHDGENNEKSEIGIQYSLFKKIDCDNLECLNEKVQHSGKEVFKPWENRLCKNKFVESDVDEELLFNIPFTGNIKLKGIIIIGGENESHPAKMRLFKNRPNMSFDDAAIESDQDFELHPDANGILEYSTKIVKFSSIHHLSIHIPKSFGGDSTKIYYIGLRGEYSEGYRHGVTICTYEARPNIADHKTNLSESLVREIQ</sequence>
<dbReference type="KEGG" id="phu:Phum_PHUM136510"/>
<dbReference type="GO" id="GO:0060255">
    <property type="term" value="P:regulation of macromolecule metabolic process"/>
    <property type="evidence" value="ECO:0007669"/>
    <property type="project" value="UniProtKB-ARBA"/>
</dbReference>
<organism>
    <name type="scientific">Pediculus humanus subsp. corporis</name>
    <name type="common">Body louse</name>
    <dbReference type="NCBI Taxonomy" id="121224"/>
    <lineage>
        <taxon>Eukaryota</taxon>
        <taxon>Metazoa</taxon>
        <taxon>Ecdysozoa</taxon>
        <taxon>Arthropoda</taxon>
        <taxon>Hexapoda</taxon>
        <taxon>Insecta</taxon>
        <taxon>Pterygota</taxon>
        <taxon>Neoptera</taxon>
        <taxon>Paraneoptera</taxon>
        <taxon>Psocodea</taxon>
        <taxon>Troctomorpha</taxon>
        <taxon>Phthiraptera</taxon>
        <taxon>Anoplura</taxon>
        <taxon>Pediculidae</taxon>
        <taxon>Pediculus</taxon>
    </lineage>
</organism>
<dbReference type="GeneID" id="8234246"/>
<dbReference type="AlphaFoldDB" id="E0VEM5"/>
<dbReference type="GO" id="GO:0005737">
    <property type="term" value="C:cytoplasm"/>
    <property type="evidence" value="ECO:0007669"/>
    <property type="project" value="UniProtKB-ARBA"/>
</dbReference>
<protein>
    <recommendedName>
        <fullName evidence="2">PITH domain-containing protein</fullName>
    </recommendedName>
</protein>
<dbReference type="InterPro" id="IPR008979">
    <property type="entry name" value="Galactose-bd-like_sf"/>
</dbReference>
<dbReference type="FunFam" id="2.60.120.470:FF:000002">
    <property type="entry name" value="PITH domain-containing protein 1"/>
    <property type="match status" value="1"/>
</dbReference>
<dbReference type="EMBL" id="AAZO01001578">
    <property type="status" value="NOT_ANNOTATED_CDS"/>
    <property type="molecule type" value="Genomic_DNA"/>
</dbReference>
<dbReference type="Proteomes" id="UP000009046">
    <property type="component" value="Unassembled WGS sequence"/>
</dbReference>
<dbReference type="CTD" id="8234246"/>
<keyword evidence="5" id="KW-1185">Reference proteome</keyword>
<dbReference type="STRING" id="121224.E0VEM5"/>
<dbReference type="GO" id="GO:0045654">
    <property type="term" value="P:positive regulation of megakaryocyte differentiation"/>
    <property type="evidence" value="ECO:0007669"/>
    <property type="project" value="UniProtKB-ARBA"/>
</dbReference>
<gene>
    <name evidence="4" type="primary">8234246</name>
    <name evidence="3" type="ORF">Phum_PHUM136510</name>
</gene>
<reference evidence="3" key="2">
    <citation type="submission" date="2007-04" db="EMBL/GenBank/DDBJ databases">
        <title>The genome of the human body louse.</title>
        <authorList>
            <consortium name="The Human Body Louse Genome Consortium"/>
            <person name="Kirkness E."/>
            <person name="Walenz B."/>
            <person name="Hass B."/>
            <person name="Bruggner R."/>
            <person name="Strausberg R."/>
        </authorList>
    </citation>
    <scope>NUCLEOTIDE SEQUENCE</scope>
    <source>
        <strain evidence="3">USDA</strain>
    </source>
</reference>
<evidence type="ECO:0000256" key="1">
    <source>
        <dbReference type="ARBA" id="ARBA00025788"/>
    </source>
</evidence>
<dbReference type="GO" id="GO:0080090">
    <property type="term" value="P:regulation of primary metabolic process"/>
    <property type="evidence" value="ECO:0007669"/>
    <property type="project" value="UniProtKB-ARBA"/>
</dbReference>
<comment type="similarity">
    <text evidence="1">Belongs to the PITHD1 family.</text>
</comment>
<dbReference type="InterPro" id="IPR010400">
    <property type="entry name" value="PITH_dom"/>
</dbReference>